<sequence>MAEEHTIAGPAKGEPLPQGRVGVRLRIPLSGGPSGRWSRDLSARLTAELTGHPSVGHLVLNEIVQGQEIVLDGVESEEADALAGAVERAVDATNRACADAPDNSVPLKAWEEADAIARTVAKHQRLGGQGIPEGHE</sequence>
<dbReference type="AlphaFoldDB" id="A0A9X3S007"/>
<reference evidence="1" key="1">
    <citation type="submission" date="2022-10" db="EMBL/GenBank/DDBJ databases">
        <title>The WGS of Solirubrobacter ginsenosidimutans DSM 21036.</title>
        <authorList>
            <person name="Jiang Z."/>
        </authorList>
    </citation>
    <scope>NUCLEOTIDE SEQUENCE</scope>
    <source>
        <strain evidence="1">DSM 21036</strain>
    </source>
</reference>
<protein>
    <submittedName>
        <fullName evidence="1">Uncharacterized protein</fullName>
    </submittedName>
</protein>
<evidence type="ECO:0000313" key="1">
    <source>
        <dbReference type="EMBL" id="MDA0158806.1"/>
    </source>
</evidence>
<accession>A0A9X3S007</accession>
<dbReference type="RefSeq" id="WP_270037403.1">
    <property type="nucleotide sequence ID" value="NZ_JAPDOD010000001.1"/>
</dbReference>
<keyword evidence="2" id="KW-1185">Reference proteome</keyword>
<comment type="caution">
    <text evidence="1">The sequence shown here is derived from an EMBL/GenBank/DDBJ whole genome shotgun (WGS) entry which is preliminary data.</text>
</comment>
<proteinExistence type="predicted"/>
<dbReference type="EMBL" id="JAPDOD010000001">
    <property type="protein sequence ID" value="MDA0158806.1"/>
    <property type="molecule type" value="Genomic_DNA"/>
</dbReference>
<organism evidence="1 2">
    <name type="scientific">Solirubrobacter ginsenosidimutans</name>
    <dbReference type="NCBI Taxonomy" id="490573"/>
    <lineage>
        <taxon>Bacteria</taxon>
        <taxon>Bacillati</taxon>
        <taxon>Actinomycetota</taxon>
        <taxon>Thermoleophilia</taxon>
        <taxon>Solirubrobacterales</taxon>
        <taxon>Solirubrobacteraceae</taxon>
        <taxon>Solirubrobacter</taxon>
    </lineage>
</organism>
<gene>
    <name evidence="1" type="ORF">OM076_00900</name>
</gene>
<evidence type="ECO:0000313" key="2">
    <source>
        <dbReference type="Proteomes" id="UP001149140"/>
    </source>
</evidence>
<name>A0A9X3S007_9ACTN</name>
<dbReference type="Proteomes" id="UP001149140">
    <property type="component" value="Unassembled WGS sequence"/>
</dbReference>